<keyword evidence="1" id="KW-0732">Signal</keyword>
<feature type="signal peptide" evidence="1">
    <location>
        <begin position="1"/>
        <end position="18"/>
    </location>
</feature>
<dbReference type="InterPro" id="IPR035437">
    <property type="entry name" value="SNase_OB-fold_sf"/>
</dbReference>
<keyword evidence="4" id="KW-1185">Reference proteome</keyword>
<dbReference type="AlphaFoldDB" id="A0A109B8T3"/>
<evidence type="ECO:0000256" key="1">
    <source>
        <dbReference type="SAM" id="SignalP"/>
    </source>
</evidence>
<feature type="chain" id="PRO_5007132457" evidence="1">
    <location>
        <begin position="19"/>
        <end position="239"/>
    </location>
</feature>
<accession>A0A109B8T3</accession>
<dbReference type="InterPro" id="IPR016071">
    <property type="entry name" value="Staphylococal_nuclease_OB-fold"/>
</dbReference>
<protein>
    <submittedName>
        <fullName evidence="3">Succinoglycan biosynthesis protein</fullName>
    </submittedName>
</protein>
<gene>
    <name evidence="3" type="ORF">APY04_3320</name>
</gene>
<organism evidence="3 4">
    <name type="scientific">Hyphomicrobium sulfonivorans</name>
    <dbReference type="NCBI Taxonomy" id="121290"/>
    <lineage>
        <taxon>Bacteria</taxon>
        <taxon>Pseudomonadati</taxon>
        <taxon>Pseudomonadota</taxon>
        <taxon>Alphaproteobacteria</taxon>
        <taxon>Hyphomicrobiales</taxon>
        <taxon>Hyphomicrobiaceae</taxon>
        <taxon>Hyphomicrobium</taxon>
    </lineage>
</organism>
<proteinExistence type="predicted"/>
<dbReference type="Gene3D" id="2.40.50.90">
    <property type="match status" value="1"/>
</dbReference>
<sequence>MFFRRPVASALVGVLAFAGLLSLPSDDEAAARVVASGDASLSGTARVIDGDTLEIAGRRVRLEGIDAPETGQVCARSGGSGSWRCGEAAAERLASLVFRHSVSCENRGYDKYRRMLGICFVGDTDINAQLVREGLAWAFVKYSATYVGEEAKARALRVGVWQAETAPAWEYREQRWASAEQAAPEGCAIKGNITGKGRIYHMPWGPWYGKVKIEEAKGERWFCSEAEAADAGWRPVVAQ</sequence>
<dbReference type="STRING" id="121290.APY04_3320"/>
<reference evidence="3 4" key="1">
    <citation type="submission" date="2015-10" db="EMBL/GenBank/DDBJ databases">
        <title>Transcriptomic analysis of a linuron degrading triple-species bacterial consortium.</title>
        <authorList>
            <person name="Albers P."/>
        </authorList>
    </citation>
    <scope>NUCLEOTIDE SEQUENCE [LARGE SCALE GENOMIC DNA]</scope>
    <source>
        <strain evidence="3 4">WDL6</strain>
    </source>
</reference>
<evidence type="ECO:0000313" key="4">
    <source>
        <dbReference type="Proteomes" id="UP000059074"/>
    </source>
</evidence>
<dbReference type="SUPFAM" id="SSF50199">
    <property type="entry name" value="Staphylococcal nuclease"/>
    <property type="match status" value="1"/>
</dbReference>
<feature type="domain" description="TNase-like" evidence="2">
    <location>
        <begin position="46"/>
        <end position="163"/>
    </location>
</feature>
<evidence type="ECO:0000313" key="3">
    <source>
        <dbReference type="EMBL" id="KWT64308.1"/>
    </source>
</evidence>
<evidence type="ECO:0000259" key="2">
    <source>
        <dbReference type="PROSITE" id="PS50830"/>
    </source>
</evidence>
<dbReference type="PATRIC" id="fig|121290.4.peg.752"/>
<name>A0A109B8T3_HYPSL</name>
<dbReference type="PANTHER" id="PTHR12302:SF26">
    <property type="entry name" value="BLR1266 PROTEIN"/>
    <property type="match status" value="1"/>
</dbReference>
<comment type="caution">
    <text evidence="3">The sequence shown here is derived from an EMBL/GenBank/DDBJ whole genome shotgun (WGS) entry which is preliminary data.</text>
</comment>
<dbReference type="PROSITE" id="PS50830">
    <property type="entry name" value="TNASE_3"/>
    <property type="match status" value="1"/>
</dbReference>
<dbReference type="EMBL" id="LMTR01000093">
    <property type="protein sequence ID" value="KWT64308.1"/>
    <property type="molecule type" value="Genomic_DNA"/>
</dbReference>
<dbReference type="SMART" id="SM00318">
    <property type="entry name" value="SNc"/>
    <property type="match status" value="1"/>
</dbReference>
<dbReference type="Proteomes" id="UP000059074">
    <property type="component" value="Unassembled WGS sequence"/>
</dbReference>
<dbReference type="Pfam" id="PF00565">
    <property type="entry name" value="SNase"/>
    <property type="match status" value="1"/>
</dbReference>
<dbReference type="PANTHER" id="PTHR12302">
    <property type="entry name" value="EBNA2 BINDING PROTEIN P100"/>
    <property type="match status" value="1"/>
</dbReference>